<protein>
    <submittedName>
        <fullName evidence="3">Integrase, catalytic region, zinc finger, CCHC-type, peptidase aspartic, catalytic</fullName>
    </submittedName>
</protein>
<feature type="domain" description="GAG-pre-integrase" evidence="2">
    <location>
        <begin position="94"/>
        <end position="164"/>
    </location>
</feature>
<proteinExistence type="predicted"/>
<dbReference type="Pfam" id="PF07727">
    <property type="entry name" value="RVT_2"/>
    <property type="match status" value="1"/>
</dbReference>
<comment type="caution">
    <text evidence="3">The sequence shown here is derived from an EMBL/GenBank/DDBJ whole genome shotgun (WGS) entry which is preliminary data.</text>
</comment>
<evidence type="ECO:0000313" key="3">
    <source>
        <dbReference type="EMBL" id="GEV38738.1"/>
    </source>
</evidence>
<reference evidence="3" key="1">
    <citation type="journal article" date="2019" name="Sci. Rep.">
        <title>Draft genome of Tanacetum cinerariifolium, the natural source of mosquito coil.</title>
        <authorList>
            <person name="Yamashiro T."/>
            <person name="Shiraishi A."/>
            <person name="Satake H."/>
            <person name="Nakayama K."/>
        </authorList>
    </citation>
    <scope>NUCLEOTIDE SEQUENCE</scope>
</reference>
<dbReference type="Pfam" id="PF13976">
    <property type="entry name" value="gag_pre-integrs"/>
    <property type="match status" value="1"/>
</dbReference>
<dbReference type="AlphaFoldDB" id="A0A699GUV6"/>
<dbReference type="InterPro" id="IPR013103">
    <property type="entry name" value="RVT_2"/>
</dbReference>
<dbReference type="EMBL" id="BKCJ010022082">
    <property type="protein sequence ID" value="GEV38738.1"/>
    <property type="molecule type" value="Genomic_DNA"/>
</dbReference>
<accession>A0A699GUV6</accession>
<evidence type="ECO:0000259" key="1">
    <source>
        <dbReference type="Pfam" id="PF07727"/>
    </source>
</evidence>
<dbReference type="InterPro" id="IPR025724">
    <property type="entry name" value="GAG-pre-integrase_dom"/>
</dbReference>
<organism evidence="3">
    <name type="scientific">Tanacetum cinerariifolium</name>
    <name type="common">Dalmatian daisy</name>
    <name type="synonym">Chrysanthemum cinerariifolium</name>
    <dbReference type="NCBI Taxonomy" id="118510"/>
    <lineage>
        <taxon>Eukaryota</taxon>
        <taxon>Viridiplantae</taxon>
        <taxon>Streptophyta</taxon>
        <taxon>Embryophyta</taxon>
        <taxon>Tracheophyta</taxon>
        <taxon>Spermatophyta</taxon>
        <taxon>Magnoliopsida</taxon>
        <taxon>eudicotyledons</taxon>
        <taxon>Gunneridae</taxon>
        <taxon>Pentapetalae</taxon>
        <taxon>asterids</taxon>
        <taxon>campanulids</taxon>
        <taxon>Asterales</taxon>
        <taxon>Asteraceae</taxon>
        <taxon>Asteroideae</taxon>
        <taxon>Anthemideae</taxon>
        <taxon>Anthemidinae</taxon>
        <taxon>Tanacetum</taxon>
    </lineage>
</organism>
<gene>
    <name evidence="3" type="ORF">Tci_110715</name>
</gene>
<sequence length="509" mass="58142">MTGNLKLLINFIKKQLGTMRFKNDQFAPILGFGDLIQGNVMIKRVYYVEGLNHNLFLVDQFCDADLEVTFRKPTCFVRDLQDNDLLSGTRGSDLYTITLHESSSPTLICFMSKALTTQAWLSHRHLSHLNFDTINLLLKNDIVNGLPKLKFVKDHLCSSCELGKAKCNNFKTKTVPSSKGQLDLLHMDLCEVVSQAYLIDLSLRELKLLFSPIYDEYFNGGNQDVYKPSTISHLQQKDTSRTLNDQHTIEPSTNVNAEINENNQAVNAQFDEEELINPLCTPVQEDAESSSHSVDPSNMHTFYQRHYHETCMFALTMSTVEPKNIKKEIDDHAWIEAIPEELHQFNRLGVWELVDKPFGKTVIDLKWLRRTRRMKTILSFVIRYGLWLRIFVAYVTHKSFATYKMDVKTTFLNGPLKEEVYVSQPDGFVDPDHPERVYHLRKALHGLKQDPRAYDEISKFLISKGFTKGSPVLTSGTPMATSPKLNAYLGETPVEVEYVTLSSSCAQVL</sequence>
<feature type="domain" description="Reverse transcriptase Ty1/copia-type" evidence="1">
    <location>
        <begin position="376"/>
        <end position="468"/>
    </location>
</feature>
<name>A0A699GUV6_TANCI</name>
<evidence type="ECO:0000259" key="2">
    <source>
        <dbReference type="Pfam" id="PF13976"/>
    </source>
</evidence>